<keyword evidence="12" id="KW-0325">Glycoprotein</keyword>
<sequence length="537" mass="60758">MTNLVEVLLILLTGMCRLMLSAFMAGHPGAFLIPYFVILVFGALPLFFMELVLAWSFYYLVHSLTSVLPWSHCNNDWNTELCQDEPTFYNQTHRNSSAIINVDRTSPAQEFFERKALGLQNSHGLENLGPMRNELVFCLMAVFILIYLSLWKGVKTSGKVVWVTATMPYLVLAILFVRGLFLPGSLDGIFYYLIPNLSKIGEWQVWIDAAVQIFFSVGAGFGVHIALASYNKTHHNCYRDCLITACVNSATSLFAGFVIFSYLGYMATRYGREISTVATEGPGLVFVVYPEAIATLPGSVFWSIIFFIMLITLGIDSAMGGLEALLTGISDVFRVELKKVRFSRELLTLVVVVLAFLFALPNVSSGGVYLVTLWDVFATGPAILFGVLMEAVAVSWFYGLNNFCADIQYALGFYPSIYWRICWKYISPLLLLVMILSSIIWFEPLRYMLNTKQHYVYPGWANVLGWMITSSSIIFIPLTALYLLTCKGRRTFRKKLALNISPYWEHEEIENGAEVTRFKHMCTFINKFKCEKPHKSK</sequence>
<proteinExistence type="predicted"/>
<protein>
    <recommendedName>
        <fullName evidence="19">Transporter</fullName>
    </recommendedName>
</protein>
<evidence type="ECO:0000256" key="2">
    <source>
        <dbReference type="ARBA" id="ARBA00022448"/>
    </source>
</evidence>
<accession>T1EYE6</accession>
<dbReference type="InterPro" id="IPR000175">
    <property type="entry name" value="Na/ntran_symport"/>
</dbReference>
<evidence type="ECO:0000256" key="13">
    <source>
        <dbReference type="PIRSR" id="PIRSR600175-1"/>
    </source>
</evidence>
<keyword evidence="8 15" id="KW-1133">Transmembrane helix</keyword>
<feature type="transmembrane region" description="Helical" evidence="15">
    <location>
        <begin position="32"/>
        <end position="61"/>
    </location>
</feature>
<dbReference type="GO" id="GO:0046872">
    <property type="term" value="F:metal ion binding"/>
    <property type="evidence" value="ECO:0007669"/>
    <property type="project" value="UniProtKB-KW"/>
</dbReference>
<dbReference type="GO" id="GO:0005886">
    <property type="term" value="C:plasma membrane"/>
    <property type="evidence" value="ECO:0000318"/>
    <property type="project" value="GO_Central"/>
</dbReference>
<evidence type="ECO:0008006" key="19">
    <source>
        <dbReference type="Google" id="ProtNLM"/>
    </source>
</evidence>
<dbReference type="PROSITE" id="PS00754">
    <property type="entry name" value="NA_NEUROTRAN_SYMP_2"/>
    <property type="match status" value="1"/>
</dbReference>
<feature type="transmembrane region" description="Helical" evidence="15">
    <location>
        <begin position="166"/>
        <end position="193"/>
    </location>
</feature>
<evidence type="ECO:0000256" key="5">
    <source>
        <dbReference type="ARBA" id="ARBA00022723"/>
    </source>
</evidence>
<dbReference type="RefSeq" id="XP_009010183.1">
    <property type="nucleotide sequence ID" value="XM_009011935.1"/>
</dbReference>
<keyword evidence="3" id="KW-1003">Cell membrane</keyword>
<dbReference type="Proteomes" id="UP000015101">
    <property type="component" value="Unassembled WGS sequence"/>
</dbReference>
<dbReference type="CTD" id="20201596"/>
<dbReference type="Pfam" id="PF00209">
    <property type="entry name" value="SNF"/>
    <property type="match status" value="1"/>
</dbReference>
<feature type="binding site" evidence="13">
    <location>
        <position position="216"/>
    </location>
    <ligand>
        <name>Na(+)</name>
        <dbReference type="ChEBI" id="CHEBI:29101"/>
        <label>1</label>
    </ligand>
</feature>
<feature type="transmembrane region" description="Helical" evidence="15">
    <location>
        <begin position="421"/>
        <end position="443"/>
    </location>
</feature>
<evidence type="ECO:0000256" key="3">
    <source>
        <dbReference type="ARBA" id="ARBA00022475"/>
    </source>
</evidence>
<dbReference type="PANTHER" id="PTHR11616:SF320">
    <property type="entry name" value="SODIUM-DEPENDENT NORADRENALINE TRANSPORTER"/>
    <property type="match status" value="1"/>
</dbReference>
<evidence type="ECO:0000256" key="4">
    <source>
        <dbReference type="ARBA" id="ARBA00022692"/>
    </source>
</evidence>
<dbReference type="OrthoDB" id="6581954at2759"/>
<keyword evidence="18" id="KW-1185">Reference proteome</keyword>
<reference evidence="17" key="3">
    <citation type="submission" date="2015-06" db="UniProtKB">
        <authorList>
            <consortium name="EnsemblMetazoa"/>
        </authorList>
    </citation>
    <scope>IDENTIFICATION</scope>
</reference>
<dbReference type="EMBL" id="AMQM01002527">
    <property type="status" value="NOT_ANNOTATED_CDS"/>
    <property type="molecule type" value="Genomic_DNA"/>
</dbReference>
<organism evidence="17 18">
    <name type="scientific">Helobdella robusta</name>
    <name type="common">Californian leech</name>
    <dbReference type="NCBI Taxonomy" id="6412"/>
    <lineage>
        <taxon>Eukaryota</taxon>
        <taxon>Metazoa</taxon>
        <taxon>Spiralia</taxon>
        <taxon>Lophotrochozoa</taxon>
        <taxon>Annelida</taxon>
        <taxon>Clitellata</taxon>
        <taxon>Hirudinea</taxon>
        <taxon>Rhynchobdellida</taxon>
        <taxon>Glossiphoniidae</taxon>
        <taxon>Helobdella</taxon>
    </lineage>
</organism>
<keyword evidence="2" id="KW-0813">Transport</keyword>
<evidence type="ECO:0000256" key="1">
    <source>
        <dbReference type="ARBA" id="ARBA00004651"/>
    </source>
</evidence>
<evidence type="ECO:0000313" key="17">
    <source>
        <dbReference type="EnsemblMetazoa" id="HelroP166710"/>
    </source>
</evidence>
<dbReference type="EMBL" id="KB095812">
    <property type="protein sequence ID" value="ESO11695.1"/>
    <property type="molecule type" value="Genomic_DNA"/>
</dbReference>
<dbReference type="HOGENOM" id="CLU_006855_9_0_1"/>
<feature type="transmembrane region" description="Helical" evidence="15">
    <location>
        <begin position="463"/>
        <end position="485"/>
    </location>
</feature>
<feature type="transmembrane region" description="Helical" evidence="15">
    <location>
        <begin position="205"/>
        <end position="230"/>
    </location>
</feature>
<dbReference type="eggNOG" id="KOG3659">
    <property type="taxonomic scope" value="Eukaryota"/>
</dbReference>
<feature type="transmembrane region" description="Helical" evidence="15">
    <location>
        <begin position="300"/>
        <end position="326"/>
    </location>
</feature>
<dbReference type="InterPro" id="IPR037272">
    <property type="entry name" value="SNS_sf"/>
</dbReference>
<dbReference type="EnsemblMetazoa" id="HelroT166710">
    <property type="protein sequence ID" value="HelroP166710"/>
    <property type="gene ID" value="HelroG166710"/>
</dbReference>
<evidence type="ECO:0000256" key="11">
    <source>
        <dbReference type="ARBA" id="ARBA00023157"/>
    </source>
</evidence>
<evidence type="ECO:0000256" key="7">
    <source>
        <dbReference type="ARBA" id="ARBA00022847"/>
    </source>
</evidence>
<evidence type="ECO:0000313" key="18">
    <source>
        <dbReference type="Proteomes" id="UP000015101"/>
    </source>
</evidence>
<feature type="binding site" evidence="13">
    <location>
        <position position="317"/>
    </location>
    <ligand>
        <name>Na(+)</name>
        <dbReference type="ChEBI" id="CHEBI:29101"/>
        <label>1</label>
    </ligand>
</feature>
<feature type="binding site" evidence="13">
    <location>
        <position position="248"/>
    </location>
    <ligand>
        <name>Na(+)</name>
        <dbReference type="ChEBI" id="CHEBI:29101"/>
        <label>1</label>
    </ligand>
</feature>
<dbReference type="GO" id="GO:0005330">
    <property type="term" value="F:dopamine:sodium symporter activity"/>
    <property type="evidence" value="ECO:0000318"/>
    <property type="project" value="GO_Central"/>
</dbReference>
<keyword evidence="9 13" id="KW-0915">Sodium</keyword>
<dbReference type="PROSITE" id="PS50267">
    <property type="entry name" value="NA_NEUROTRAN_SYMP_3"/>
    <property type="match status" value="1"/>
</dbReference>
<feature type="transmembrane region" description="Helical" evidence="15">
    <location>
        <begin position="135"/>
        <end position="154"/>
    </location>
</feature>
<feature type="transmembrane region" description="Helical" evidence="15">
    <location>
        <begin position="376"/>
        <end position="400"/>
    </location>
</feature>
<evidence type="ECO:0000256" key="15">
    <source>
        <dbReference type="SAM" id="Phobius"/>
    </source>
</evidence>
<evidence type="ECO:0000256" key="10">
    <source>
        <dbReference type="ARBA" id="ARBA00023136"/>
    </source>
</evidence>
<evidence type="ECO:0000256" key="12">
    <source>
        <dbReference type="ARBA" id="ARBA00023180"/>
    </source>
</evidence>
<keyword evidence="5 13" id="KW-0479">Metal-binding</keyword>
<reference evidence="16 18" key="2">
    <citation type="journal article" date="2013" name="Nature">
        <title>Insights into bilaterian evolution from three spiralian genomes.</title>
        <authorList>
            <person name="Simakov O."/>
            <person name="Marletaz F."/>
            <person name="Cho S.J."/>
            <person name="Edsinger-Gonzales E."/>
            <person name="Havlak P."/>
            <person name="Hellsten U."/>
            <person name="Kuo D.H."/>
            <person name="Larsson T."/>
            <person name="Lv J."/>
            <person name="Arendt D."/>
            <person name="Savage R."/>
            <person name="Osoegawa K."/>
            <person name="de Jong P."/>
            <person name="Grimwood J."/>
            <person name="Chapman J.A."/>
            <person name="Shapiro H."/>
            <person name="Aerts A."/>
            <person name="Otillar R.P."/>
            <person name="Terry A.Y."/>
            <person name="Boore J.L."/>
            <person name="Grigoriev I.V."/>
            <person name="Lindberg D.R."/>
            <person name="Seaver E.C."/>
            <person name="Weisblat D.A."/>
            <person name="Putnam N.H."/>
            <person name="Rokhsar D.S."/>
        </authorList>
    </citation>
    <scope>NUCLEOTIDE SEQUENCE</scope>
</reference>
<feature type="binding site" evidence="13">
    <location>
        <position position="316"/>
    </location>
    <ligand>
        <name>Na(+)</name>
        <dbReference type="ChEBI" id="CHEBI:29101"/>
        <label>1</label>
    </ligand>
</feature>
<feature type="binding site" evidence="13">
    <location>
        <position position="313"/>
    </location>
    <ligand>
        <name>Na(+)</name>
        <dbReference type="ChEBI" id="CHEBI:29101"/>
        <label>1</label>
    </ligand>
</feature>
<feature type="transmembrane region" description="Helical" evidence="15">
    <location>
        <begin position="242"/>
        <end position="265"/>
    </location>
</feature>
<comment type="subcellular location">
    <subcellularLocation>
        <location evidence="1">Cell membrane</location>
        <topology evidence="1">Multi-pass membrane protein</topology>
    </subcellularLocation>
</comment>
<dbReference type="GO" id="GO:0051583">
    <property type="term" value="P:dopamine uptake involved in synaptic transmission"/>
    <property type="evidence" value="ECO:0000318"/>
    <property type="project" value="GO_Central"/>
</dbReference>
<dbReference type="GO" id="GO:0035725">
    <property type="term" value="P:sodium ion transmembrane transport"/>
    <property type="evidence" value="ECO:0000318"/>
    <property type="project" value="GO_Central"/>
</dbReference>
<dbReference type="GO" id="GO:0032809">
    <property type="term" value="C:neuronal cell body membrane"/>
    <property type="evidence" value="ECO:0000318"/>
    <property type="project" value="GO_Central"/>
</dbReference>
<dbReference type="PANTHER" id="PTHR11616">
    <property type="entry name" value="SODIUM/CHLORIDE DEPENDENT TRANSPORTER"/>
    <property type="match status" value="1"/>
</dbReference>
<keyword evidence="4 15" id="KW-0812">Transmembrane</keyword>
<feature type="transmembrane region" description="Helical" evidence="15">
    <location>
        <begin position="346"/>
        <end position="364"/>
    </location>
</feature>
<keyword evidence="10 15" id="KW-0472">Membrane</keyword>
<dbReference type="GO" id="GO:0015874">
    <property type="term" value="P:norepinephrine transport"/>
    <property type="evidence" value="ECO:0000318"/>
    <property type="project" value="GO_Central"/>
</dbReference>
<evidence type="ECO:0000256" key="6">
    <source>
        <dbReference type="ARBA" id="ARBA00022775"/>
    </source>
</evidence>
<keyword evidence="11 14" id="KW-1015">Disulfide bond</keyword>
<dbReference type="AlphaFoldDB" id="T1EYE6"/>
<dbReference type="STRING" id="6412.T1EYE6"/>
<dbReference type="GO" id="GO:0030424">
    <property type="term" value="C:axon"/>
    <property type="evidence" value="ECO:0000318"/>
    <property type="project" value="GO_Central"/>
</dbReference>
<evidence type="ECO:0000256" key="8">
    <source>
        <dbReference type="ARBA" id="ARBA00022989"/>
    </source>
</evidence>
<name>T1EYE6_HELRO</name>
<evidence type="ECO:0000313" key="16">
    <source>
        <dbReference type="EMBL" id="ESO11695.1"/>
    </source>
</evidence>
<dbReference type="GO" id="GO:0042734">
    <property type="term" value="C:presynaptic membrane"/>
    <property type="evidence" value="ECO:0000318"/>
    <property type="project" value="GO_Central"/>
</dbReference>
<dbReference type="PRINTS" id="PR00176">
    <property type="entry name" value="NANEUSMPORT"/>
</dbReference>
<reference evidence="18" key="1">
    <citation type="submission" date="2012-12" db="EMBL/GenBank/DDBJ databases">
        <authorList>
            <person name="Hellsten U."/>
            <person name="Grimwood J."/>
            <person name="Chapman J.A."/>
            <person name="Shapiro H."/>
            <person name="Aerts A."/>
            <person name="Otillar R.P."/>
            <person name="Terry A.Y."/>
            <person name="Boore J.L."/>
            <person name="Simakov O."/>
            <person name="Marletaz F."/>
            <person name="Cho S.-J."/>
            <person name="Edsinger-Gonzales E."/>
            <person name="Havlak P."/>
            <person name="Kuo D.-H."/>
            <person name="Larsson T."/>
            <person name="Lv J."/>
            <person name="Arendt D."/>
            <person name="Savage R."/>
            <person name="Osoegawa K."/>
            <person name="de Jong P."/>
            <person name="Lindberg D.R."/>
            <person name="Seaver E.C."/>
            <person name="Weisblat D.A."/>
            <person name="Putnam N.H."/>
            <person name="Grigoriev I.V."/>
            <person name="Rokhsar D.S."/>
        </authorList>
    </citation>
    <scope>NUCLEOTIDE SEQUENCE</scope>
</reference>
<dbReference type="KEGG" id="hro:HELRODRAFT_166710"/>
<evidence type="ECO:0000256" key="14">
    <source>
        <dbReference type="PIRSR" id="PIRSR600175-2"/>
    </source>
</evidence>
<evidence type="ECO:0000256" key="9">
    <source>
        <dbReference type="ARBA" id="ARBA00023053"/>
    </source>
</evidence>
<dbReference type="SUPFAM" id="SSF161070">
    <property type="entry name" value="SNF-like"/>
    <property type="match status" value="1"/>
</dbReference>
<keyword evidence="6" id="KW-0532">Neurotransmitter transport</keyword>
<dbReference type="GO" id="GO:0006865">
    <property type="term" value="P:amino acid transport"/>
    <property type="evidence" value="ECO:0000318"/>
    <property type="project" value="GO_Central"/>
</dbReference>
<dbReference type="GeneID" id="20201596"/>
<dbReference type="InParanoid" id="T1EYE6"/>
<feature type="transmembrane region" description="Helical" evidence="15">
    <location>
        <begin position="7"/>
        <end position="26"/>
    </location>
</feature>
<feature type="disulfide bond" evidence="14">
    <location>
        <begin position="73"/>
        <end position="82"/>
    </location>
</feature>
<keyword evidence="7" id="KW-0769">Symport</keyword>
<gene>
    <name evidence="17" type="primary">20201596</name>
    <name evidence="16" type="ORF">HELRODRAFT_166710</name>
</gene>